<sequence>MTSVGTRHQILSMLISPLGLGLATARTCAIHATTKLALAMICMLFCRPFSPSTQSMPKMIST</sequence>
<reference evidence="1" key="2">
    <citation type="journal article" date="2015" name="Data Brief">
        <title>Shoot transcriptome of the giant reed, Arundo donax.</title>
        <authorList>
            <person name="Barrero R.A."/>
            <person name="Guerrero F.D."/>
            <person name="Moolhuijzen P."/>
            <person name="Goolsby J.A."/>
            <person name="Tidwell J."/>
            <person name="Bellgard S.E."/>
            <person name="Bellgard M.I."/>
        </authorList>
    </citation>
    <scope>NUCLEOTIDE SEQUENCE</scope>
    <source>
        <tissue evidence="1">Shoot tissue taken approximately 20 cm above the soil surface</tissue>
    </source>
</reference>
<proteinExistence type="predicted"/>
<dbReference type="AlphaFoldDB" id="A0A0A9AJ79"/>
<protein>
    <submittedName>
        <fullName evidence="1">Uncharacterized protein</fullName>
    </submittedName>
</protein>
<evidence type="ECO:0000313" key="1">
    <source>
        <dbReference type="EMBL" id="JAD49933.1"/>
    </source>
</evidence>
<dbReference type="EMBL" id="GBRH01247962">
    <property type="protein sequence ID" value="JAD49933.1"/>
    <property type="molecule type" value="Transcribed_RNA"/>
</dbReference>
<reference evidence="1" key="1">
    <citation type="submission" date="2014-09" db="EMBL/GenBank/DDBJ databases">
        <authorList>
            <person name="Magalhaes I.L.F."/>
            <person name="Oliveira U."/>
            <person name="Santos F.R."/>
            <person name="Vidigal T.H.D.A."/>
            <person name="Brescovit A.D."/>
            <person name="Santos A.J."/>
        </authorList>
    </citation>
    <scope>NUCLEOTIDE SEQUENCE</scope>
    <source>
        <tissue evidence="1">Shoot tissue taken approximately 20 cm above the soil surface</tissue>
    </source>
</reference>
<accession>A0A0A9AJ79</accession>
<organism evidence="1">
    <name type="scientific">Arundo donax</name>
    <name type="common">Giant reed</name>
    <name type="synonym">Donax arundinaceus</name>
    <dbReference type="NCBI Taxonomy" id="35708"/>
    <lineage>
        <taxon>Eukaryota</taxon>
        <taxon>Viridiplantae</taxon>
        <taxon>Streptophyta</taxon>
        <taxon>Embryophyta</taxon>
        <taxon>Tracheophyta</taxon>
        <taxon>Spermatophyta</taxon>
        <taxon>Magnoliopsida</taxon>
        <taxon>Liliopsida</taxon>
        <taxon>Poales</taxon>
        <taxon>Poaceae</taxon>
        <taxon>PACMAD clade</taxon>
        <taxon>Arundinoideae</taxon>
        <taxon>Arundineae</taxon>
        <taxon>Arundo</taxon>
    </lineage>
</organism>
<name>A0A0A9AJ79_ARUDO</name>